<dbReference type="EMBL" id="WOCD01000003">
    <property type="protein sequence ID" value="MUH72411.1"/>
    <property type="molecule type" value="Genomic_DNA"/>
</dbReference>
<evidence type="ECO:0000256" key="5">
    <source>
        <dbReference type="ARBA" id="ARBA00023136"/>
    </source>
</evidence>
<dbReference type="GO" id="GO:0005886">
    <property type="term" value="C:plasma membrane"/>
    <property type="evidence" value="ECO:0007669"/>
    <property type="project" value="UniProtKB-SubCell"/>
</dbReference>
<protein>
    <recommendedName>
        <fullName evidence="7">MASE1 domain-containing protein</fullName>
    </recommendedName>
</protein>
<accession>A0A6N8FDJ8</accession>
<feature type="transmembrane region" description="Helical" evidence="6">
    <location>
        <begin position="95"/>
        <end position="116"/>
    </location>
</feature>
<evidence type="ECO:0000256" key="1">
    <source>
        <dbReference type="ARBA" id="ARBA00004651"/>
    </source>
</evidence>
<sequence>MYVAEFATEFKSEGFNLILPNNKVFVVLFAFFSYYFIAKVGLLFAIPPGFASTIWPAAGIGLATYLIMGRWALFGIFIASIFANYQVSNSLGNPFFLEMLILPTLLAFGTALQLIVSKRLLIRFFEIPIKAVSLKV</sequence>
<dbReference type="Pfam" id="PF05231">
    <property type="entry name" value="MASE1"/>
    <property type="match status" value="1"/>
</dbReference>
<feature type="transmembrane region" description="Helical" evidence="6">
    <location>
        <begin position="58"/>
        <end position="83"/>
    </location>
</feature>
<reference evidence="8 9" key="1">
    <citation type="submission" date="2019-11" db="EMBL/GenBank/DDBJ databases">
        <title>P. haliotis isolates from Z. marina roots.</title>
        <authorList>
            <person name="Cohen M."/>
            <person name="Jospin G."/>
            <person name="Eisen J.A."/>
            <person name="Coil D.A."/>
        </authorList>
    </citation>
    <scope>NUCLEOTIDE SEQUENCE [LARGE SCALE GENOMIC DNA]</scope>
    <source>
        <strain evidence="8 9">UCD-MCMsp1aY</strain>
    </source>
</reference>
<feature type="domain" description="MASE1" evidence="7">
    <location>
        <begin position="27"/>
        <end position="120"/>
    </location>
</feature>
<comment type="caution">
    <text evidence="8">The sequence shown here is derived from an EMBL/GenBank/DDBJ whole genome shotgun (WGS) entry which is preliminary data.</text>
</comment>
<comment type="subcellular location">
    <subcellularLocation>
        <location evidence="1">Cell membrane</location>
        <topology evidence="1">Multi-pass membrane protein</topology>
    </subcellularLocation>
</comment>
<evidence type="ECO:0000313" key="8">
    <source>
        <dbReference type="EMBL" id="MUH72411.1"/>
    </source>
</evidence>
<name>A0A6N8FDJ8_9GAMM</name>
<keyword evidence="4 6" id="KW-1133">Transmembrane helix</keyword>
<keyword evidence="9" id="KW-1185">Reference proteome</keyword>
<evidence type="ECO:0000256" key="3">
    <source>
        <dbReference type="ARBA" id="ARBA00022692"/>
    </source>
</evidence>
<keyword evidence="5 6" id="KW-0472">Membrane</keyword>
<evidence type="ECO:0000259" key="7">
    <source>
        <dbReference type="Pfam" id="PF05231"/>
    </source>
</evidence>
<dbReference type="Proteomes" id="UP000439994">
    <property type="component" value="Unassembled WGS sequence"/>
</dbReference>
<dbReference type="AlphaFoldDB" id="A0A6N8FDJ8"/>
<feature type="transmembrane region" description="Helical" evidence="6">
    <location>
        <begin position="24"/>
        <end position="46"/>
    </location>
</feature>
<keyword evidence="2" id="KW-1003">Cell membrane</keyword>
<gene>
    <name evidence="8" type="ORF">GNP35_07905</name>
</gene>
<evidence type="ECO:0000256" key="4">
    <source>
        <dbReference type="ARBA" id="ARBA00022989"/>
    </source>
</evidence>
<evidence type="ECO:0000256" key="6">
    <source>
        <dbReference type="SAM" id="Phobius"/>
    </source>
</evidence>
<proteinExistence type="predicted"/>
<keyword evidence="3 6" id="KW-0812">Transmembrane</keyword>
<dbReference type="InterPro" id="IPR007895">
    <property type="entry name" value="MASE1"/>
</dbReference>
<evidence type="ECO:0000313" key="9">
    <source>
        <dbReference type="Proteomes" id="UP000439994"/>
    </source>
</evidence>
<evidence type="ECO:0000256" key="2">
    <source>
        <dbReference type="ARBA" id="ARBA00022475"/>
    </source>
</evidence>
<organism evidence="8 9">
    <name type="scientific">Psychrosphaera haliotis</name>
    <dbReference type="NCBI Taxonomy" id="555083"/>
    <lineage>
        <taxon>Bacteria</taxon>
        <taxon>Pseudomonadati</taxon>
        <taxon>Pseudomonadota</taxon>
        <taxon>Gammaproteobacteria</taxon>
        <taxon>Alteromonadales</taxon>
        <taxon>Pseudoalteromonadaceae</taxon>
        <taxon>Psychrosphaera</taxon>
    </lineage>
</organism>